<evidence type="ECO:0008006" key="4">
    <source>
        <dbReference type="Google" id="ProtNLM"/>
    </source>
</evidence>
<proteinExistence type="predicted"/>
<feature type="transmembrane region" description="Helical" evidence="1">
    <location>
        <begin position="40"/>
        <end position="62"/>
    </location>
</feature>
<evidence type="ECO:0000313" key="3">
    <source>
        <dbReference type="Proteomes" id="UP000291380"/>
    </source>
</evidence>
<dbReference type="EMBL" id="SJOA01000001">
    <property type="protein sequence ID" value="TCB62063.1"/>
    <property type="molecule type" value="Genomic_DNA"/>
</dbReference>
<gene>
    <name evidence="2" type="ORF">E0H85_00615</name>
</gene>
<evidence type="ECO:0000256" key="1">
    <source>
        <dbReference type="SAM" id="Phobius"/>
    </source>
</evidence>
<keyword evidence="1" id="KW-0812">Transmembrane</keyword>
<keyword evidence="1" id="KW-0472">Membrane</keyword>
<dbReference type="OrthoDB" id="6713482at2"/>
<comment type="caution">
    <text evidence="2">The sequence shown here is derived from an EMBL/GenBank/DDBJ whole genome shotgun (WGS) entry which is preliminary data.</text>
</comment>
<dbReference type="RefSeq" id="WP_086193470.1">
    <property type="nucleotide sequence ID" value="NZ_NEGF01000004.1"/>
</dbReference>
<reference evidence="2 3" key="1">
    <citation type="submission" date="2019-02" db="EMBL/GenBank/DDBJ databases">
        <title>High diversity of culturable Acinetobacter species in natural soil and water ecosystems.</title>
        <authorList>
            <person name="Radolfova-Krizova L."/>
            <person name="Nemec A."/>
        </authorList>
    </citation>
    <scope>NUCLEOTIDE SEQUENCE [LARGE SCALE GENOMIC DNA]</scope>
    <source>
        <strain evidence="2 3">ANC 4281</strain>
    </source>
</reference>
<dbReference type="Proteomes" id="UP000291380">
    <property type="component" value="Unassembled WGS sequence"/>
</dbReference>
<accession>A0A4R0EQQ4</accession>
<dbReference type="AlphaFoldDB" id="A0A4R0EQQ4"/>
<protein>
    <recommendedName>
        <fullName evidence="4">DUF4760 domain-containing protein</fullName>
    </recommendedName>
</protein>
<feature type="transmembrane region" description="Helical" evidence="1">
    <location>
        <begin position="7"/>
        <end position="28"/>
    </location>
</feature>
<organism evidence="2 3">
    <name type="scientific">Acinetobacter terrae</name>
    <dbReference type="NCBI Taxonomy" id="2731247"/>
    <lineage>
        <taxon>Bacteria</taxon>
        <taxon>Pseudomonadati</taxon>
        <taxon>Pseudomonadota</taxon>
        <taxon>Gammaproteobacteria</taxon>
        <taxon>Moraxellales</taxon>
        <taxon>Moraxellaceae</taxon>
        <taxon>Acinetobacter</taxon>
        <taxon>Acinetobacter Taxon 24</taxon>
    </lineage>
</organism>
<keyword evidence="1" id="KW-1133">Transmembrane helix</keyword>
<sequence>MQIKIMFQLLVAYLCLLVLMSVITYYLIYPLAVDKGTAIATMFGWSAGLFAPFSALILLNSWKEQHNINLKKDFIVKSLGHLDEAIRAIGQIYWLIYINDTKDYFYPYNQKRISQQLDEFIMSEHSKFVLNLGNFHKTARRIVGENAEFKKIYNQLNKFHAEIIKILDIKRKCLEVDAKEYNKQFPYLYDYYHELISQKEKFEKIAQKYLIVE</sequence>
<evidence type="ECO:0000313" key="2">
    <source>
        <dbReference type="EMBL" id="TCB62063.1"/>
    </source>
</evidence>
<name>A0A4R0EQQ4_9GAMM</name>